<evidence type="ECO:0000256" key="1">
    <source>
        <dbReference type="SAM" id="Phobius"/>
    </source>
</evidence>
<keyword evidence="3" id="KW-1185">Reference proteome</keyword>
<protein>
    <submittedName>
        <fullName evidence="2">Uncharacterized protein</fullName>
    </submittedName>
</protein>
<gene>
    <name evidence="2" type="ORF">MJA45_13930</name>
</gene>
<proteinExistence type="predicted"/>
<dbReference type="KEGG" id="paun:MJA45_13930"/>
<keyword evidence="1" id="KW-0472">Membrane</keyword>
<name>A0AA96RI49_9BACL</name>
<keyword evidence="1" id="KW-1133">Transmembrane helix</keyword>
<reference evidence="2 3" key="1">
    <citation type="submission" date="2022-02" db="EMBL/GenBank/DDBJ databases">
        <title>Paenibacillus sp. MBLB1776 Whole Genome Shotgun Sequencing.</title>
        <authorList>
            <person name="Hwang C.Y."/>
            <person name="Cho E.-S."/>
            <person name="Seo M.-J."/>
        </authorList>
    </citation>
    <scope>NUCLEOTIDE SEQUENCE [LARGE SCALE GENOMIC DNA]</scope>
    <source>
        <strain evidence="2 3">MBLB1776</strain>
    </source>
</reference>
<dbReference type="RefSeq" id="WP_315607851.1">
    <property type="nucleotide sequence ID" value="NZ_CP130318.1"/>
</dbReference>
<feature type="transmembrane region" description="Helical" evidence="1">
    <location>
        <begin position="6"/>
        <end position="36"/>
    </location>
</feature>
<organism evidence="2 3">
    <name type="scientific">Paenibacillus aurantius</name>
    <dbReference type="NCBI Taxonomy" id="2918900"/>
    <lineage>
        <taxon>Bacteria</taxon>
        <taxon>Bacillati</taxon>
        <taxon>Bacillota</taxon>
        <taxon>Bacilli</taxon>
        <taxon>Bacillales</taxon>
        <taxon>Paenibacillaceae</taxon>
        <taxon>Paenibacillus</taxon>
    </lineage>
</organism>
<dbReference type="Proteomes" id="UP001305702">
    <property type="component" value="Chromosome"/>
</dbReference>
<feature type="transmembrane region" description="Helical" evidence="1">
    <location>
        <begin position="91"/>
        <end position="110"/>
    </location>
</feature>
<feature type="transmembrane region" description="Helical" evidence="1">
    <location>
        <begin position="64"/>
        <end position="85"/>
    </location>
</feature>
<dbReference type="EMBL" id="CP130318">
    <property type="protein sequence ID" value="WNQ14068.1"/>
    <property type="molecule type" value="Genomic_DNA"/>
</dbReference>
<keyword evidence="1" id="KW-0812">Transmembrane</keyword>
<dbReference type="AlphaFoldDB" id="A0AA96RI49"/>
<evidence type="ECO:0000313" key="2">
    <source>
        <dbReference type="EMBL" id="WNQ14068.1"/>
    </source>
</evidence>
<sequence length="493" mass="54807">MLAWSIFQILTGGLMIFIAVTLFPIAAVLMLVLFLYSLTPYLVVLQDISFGEALGKAPRLLRRYFIKLLPLSLLALIGTFSVSLLQSLPAPWGYAVPLVAYAFVGTWLIGELMRQLAGKLRIYDEPAPNLPVGEFQAPRWIHALMILLVPVLVAAGILAASGRHLSVLDIGRKDKLMDGVAYRSNFSDAYYASQWNYTAYEWQTNGYSLTISLPDLSGEQKPEVLRGIADITWQVTEDIRSVKGHSTLMERKPVTRKSRIMYRLVRQTATNGGFYYSSKGGAASILPNGERPHEPLSVGMMISGDGSQLYVLQFPSRFDSSQVFRVSDDGRYFIPKTNEINPTDFHAYWFTAEQNTDNLFGLLAAKNKTNNLGILNQSAIVLASAMQEGDGRMVVNLLETLRKAGVSVTSPDWDERTWTDHLHSRYNGVTLQQTLELLTKAGVQGTYQAKELQDLSDDKTGVYRLEVSFPDGKLPITYRISKADGKLLSMSLG</sequence>
<evidence type="ECO:0000313" key="3">
    <source>
        <dbReference type="Proteomes" id="UP001305702"/>
    </source>
</evidence>
<feature type="transmembrane region" description="Helical" evidence="1">
    <location>
        <begin position="140"/>
        <end position="160"/>
    </location>
</feature>
<accession>A0AA96RI49</accession>